<evidence type="ECO:0000313" key="15">
    <source>
        <dbReference type="EMBL" id="BBH21630.1"/>
    </source>
</evidence>
<dbReference type="InterPro" id="IPR030664">
    <property type="entry name" value="SdhA/FrdA/AprA"/>
</dbReference>
<dbReference type="KEGG" id="pbk:Back11_29750"/>
<evidence type="ECO:0000256" key="11">
    <source>
        <dbReference type="ARBA" id="ARBA00023136"/>
    </source>
</evidence>
<evidence type="ECO:0000256" key="3">
    <source>
        <dbReference type="ARBA" id="ARBA00008040"/>
    </source>
</evidence>
<keyword evidence="6" id="KW-1003">Cell membrane</keyword>
<evidence type="ECO:0000256" key="8">
    <source>
        <dbReference type="ARBA" id="ARBA00022827"/>
    </source>
</evidence>
<reference evidence="15 16" key="1">
    <citation type="submission" date="2018-11" db="EMBL/GenBank/DDBJ databases">
        <title>Complete genome sequence of Paenibacillus baekrokdamisoli strain KCTC 33723.</title>
        <authorList>
            <person name="Kang S.W."/>
            <person name="Lee K.C."/>
            <person name="Kim K.K."/>
            <person name="Kim J.S."/>
            <person name="Kim D.S."/>
            <person name="Ko S.H."/>
            <person name="Yang S.H."/>
            <person name="Lee J.S."/>
        </authorList>
    </citation>
    <scope>NUCLEOTIDE SEQUENCE [LARGE SCALE GENOMIC DNA]</scope>
    <source>
        <strain evidence="15 16">KCTC 33723</strain>
    </source>
</reference>
<dbReference type="InterPro" id="IPR027477">
    <property type="entry name" value="Succ_DH/fumarate_Rdtase_cat_sf"/>
</dbReference>
<evidence type="ECO:0000256" key="12">
    <source>
        <dbReference type="ARBA" id="ARBA00049220"/>
    </source>
</evidence>
<dbReference type="PANTHER" id="PTHR11632:SF53">
    <property type="entry name" value="SUCCINATE DEHYDROGENASE FLAVOPROTEIN SUBUNIT"/>
    <property type="match status" value="1"/>
</dbReference>
<dbReference type="FunFam" id="3.50.50.60:FF:000009">
    <property type="entry name" value="Succinate dehydrogenase flavoprotein subunit"/>
    <property type="match status" value="1"/>
</dbReference>
<evidence type="ECO:0000256" key="9">
    <source>
        <dbReference type="ARBA" id="ARBA00022982"/>
    </source>
</evidence>
<dbReference type="EC" id="1.3.5.1" evidence="4"/>
<dbReference type="FunFam" id="3.90.700.10:FF:000004">
    <property type="entry name" value="Succinate dehydrogenase flavoprotein subunit"/>
    <property type="match status" value="1"/>
</dbReference>
<gene>
    <name evidence="15" type="primary">sdhA_2</name>
    <name evidence="15" type="ORF">Back11_29750</name>
</gene>
<dbReference type="Pfam" id="PF02910">
    <property type="entry name" value="Succ_DH_flav_C"/>
    <property type="match status" value="1"/>
</dbReference>
<sequence>MAKNKIIVIGGGLAGLMATIKAAEAGMHVDLFSLVPVKRSHSVCAQGGINGAVNTKGEGDSTWEHFDDTVYGGDFLANQPPVKAMCDAAPGIIHLMDRMGVMFNRTPEGLLDFRRFGGTQYHRTAFAGATTGQQLLYALDEQVRRWETAGLVTKYEHWEFLGAVLDDDGVCRGVSAQDLRSMEVHTVAADAVILASGGPGIIFGKTTNSVINTGTAASAVYQQGVDYANGEFIQIHPTAIPGDDKLRLMSESARGEGGRIWTYKDGKPWYFLEEKYPAYGNLVPRDIATREIFHVCVDEKLGVNGENMVYLDLSHKDPKELDVKLGGIIEIYEKFMGDDPRKIPMKIFPAVHYSMGGMWVDFNQMTNIPGLFACGECEYQYHGANRLGANSLLSAIYGGMITGPKAVEYIKGLKKSAEDISSSVYERENKRQTAKYESIISMNGTENAYVLHKELGEWMTNNMTVVRFNKKLEETIVKIKELKQRYRNININDTARWNNASVAFTRQLWNMMELSEAMTLGALLRNESRGAHYKPEFPDRIDEEFLKTTKAKWTAEGPQISYEEVDTSLIKPRKRDYSKEK</sequence>
<dbReference type="InterPro" id="IPR015939">
    <property type="entry name" value="Fum_Rdtase/Succ_DH_flav-like_C"/>
</dbReference>
<evidence type="ECO:0000256" key="6">
    <source>
        <dbReference type="ARBA" id="ARBA00022475"/>
    </source>
</evidence>
<dbReference type="GO" id="GO:0050660">
    <property type="term" value="F:flavin adenine dinucleotide binding"/>
    <property type="evidence" value="ECO:0007669"/>
    <property type="project" value="TreeGrafter"/>
</dbReference>
<protein>
    <recommendedName>
        <fullName evidence="4">succinate dehydrogenase</fullName>
        <ecNumber evidence="4">1.3.5.1</ecNumber>
    </recommendedName>
</protein>
<dbReference type="Gene3D" id="1.20.58.100">
    <property type="entry name" value="Fumarate reductase/succinate dehydrogenase flavoprotein-like, C-terminal domain"/>
    <property type="match status" value="1"/>
</dbReference>
<organism evidence="15 16">
    <name type="scientific">Paenibacillus baekrokdamisoli</name>
    <dbReference type="NCBI Taxonomy" id="1712516"/>
    <lineage>
        <taxon>Bacteria</taxon>
        <taxon>Bacillati</taxon>
        <taxon>Bacillota</taxon>
        <taxon>Bacilli</taxon>
        <taxon>Bacillales</taxon>
        <taxon>Paenibacillaceae</taxon>
        <taxon>Paenibacillus</taxon>
    </lineage>
</organism>
<dbReference type="Gene3D" id="3.50.50.60">
    <property type="entry name" value="FAD/NAD(P)-binding domain"/>
    <property type="match status" value="1"/>
</dbReference>
<comment type="catalytic activity">
    <reaction evidence="12">
        <text>a quinone + succinate = fumarate + a quinol</text>
        <dbReference type="Rhea" id="RHEA:40523"/>
        <dbReference type="ChEBI" id="CHEBI:24646"/>
        <dbReference type="ChEBI" id="CHEBI:29806"/>
        <dbReference type="ChEBI" id="CHEBI:30031"/>
        <dbReference type="ChEBI" id="CHEBI:132124"/>
        <dbReference type="EC" id="1.3.5.1"/>
    </reaction>
</comment>
<dbReference type="EMBL" id="AP019308">
    <property type="protein sequence ID" value="BBH21630.1"/>
    <property type="molecule type" value="Genomic_DNA"/>
</dbReference>
<proteinExistence type="inferred from homology"/>
<evidence type="ECO:0000256" key="5">
    <source>
        <dbReference type="ARBA" id="ARBA00022448"/>
    </source>
</evidence>
<keyword evidence="11" id="KW-0472">Membrane</keyword>
<evidence type="ECO:0000259" key="14">
    <source>
        <dbReference type="Pfam" id="PF02910"/>
    </source>
</evidence>
<dbReference type="InterPro" id="IPR003952">
    <property type="entry name" value="FRD_SDH_FAD_BS"/>
</dbReference>
<dbReference type="SUPFAM" id="SSF56425">
    <property type="entry name" value="Succinate dehydrogenase/fumarate reductase flavoprotein, catalytic domain"/>
    <property type="match status" value="1"/>
</dbReference>
<dbReference type="FunFam" id="1.20.58.100:FF:000004">
    <property type="entry name" value="Succinate dehydrogenase flavoprotein subunit"/>
    <property type="match status" value="1"/>
</dbReference>
<dbReference type="GO" id="GO:0009055">
    <property type="term" value="F:electron transfer activity"/>
    <property type="evidence" value="ECO:0007669"/>
    <property type="project" value="TreeGrafter"/>
</dbReference>
<dbReference type="PIRSF" id="PIRSF000171">
    <property type="entry name" value="SDHA_APRA_LASPO"/>
    <property type="match status" value="1"/>
</dbReference>
<evidence type="ECO:0000313" key="16">
    <source>
        <dbReference type="Proteomes" id="UP000275368"/>
    </source>
</evidence>
<dbReference type="InterPro" id="IPR011280">
    <property type="entry name" value="Succ_DH/Fum_Rdt_flav_su"/>
</dbReference>
<evidence type="ECO:0000256" key="1">
    <source>
        <dbReference type="ARBA" id="ARBA00001974"/>
    </source>
</evidence>
<dbReference type="Pfam" id="PF00890">
    <property type="entry name" value="FAD_binding_2"/>
    <property type="match status" value="1"/>
</dbReference>
<dbReference type="GO" id="GO:0009061">
    <property type="term" value="P:anaerobic respiration"/>
    <property type="evidence" value="ECO:0007669"/>
    <property type="project" value="TreeGrafter"/>
</dbReference>
<evidence type="ECO:0000256" key="7">
    <source>
        <dbReference type="ARBA" id="ARBA00022630"/>
    </source>
</evidence>
<evidence type="ECO:0000256" key="2">
    <source>
        <dbReference type="ARBA" id="ARBA00004413"/>
    </source>
</evidence>
<keyword evidence="9" id="KW-0249">Electron transport</keyword>
<dbReference type="PRINTS" id="PR00368">
    <property type="entry name" value="FADPNR"/>
</dbReference>
<dbReference type="SUPFAM" id="SSF51905">
    <property type="entry name" value="FAD/NAD(P)-binding domain"/>
    <property type="match status" value="1"/>
</dbReference>
<dbReference type="SUPFAM" id="SSF46977">
    <property type="entry name" value="Succinate dehydrogenase/fumarate reductase flavoprotein C-terminal domain"/>
    <property type="match status" value="1"/>
</dbReference>
<dbReference type="GO" id="GO:0033765">
    <property type="term" value="F:steroid dehydrogenase activity, acting on the CH-CH group of donors"/>
    <property type="evidence" value="ECO:0007669"/>
    <property type="project" value="UniProtKB-ARBA"/>
</dbReference>
<keyword evidence="10" id="KW-0560">Oxidoreductase</keyword>
<dbReference type="GO" id="GO:0005886">
    <property type="term" value="C:plasma membrane"/>
    <property type="evidence" value="ECO:0007669"/>
    <property type="project" value="UniProtKB-SubCell"/>
</dbReference>
<dbReference type="Proteomes" id="UP000275368">
    <property type="component" value="Chromosome"/>
</dbReference>
<keyword evidence="7" id="KW-0285">Flavoprotein</keyword>
<dbReference type="PANTHER" id="PTHR11632">
    <property type="entry name" value="SUCCINATE DEHYDROGENASE 2 FLAVOPROTEIN SUBUNIT"/>
    <property type="match status" value="1"/>
</dbReference>
<keyword evidence="5" id="KW-0813">Transport</keyword>
<name>A0A3G9IRZ7_9BACL</name>
<feature type="domain" description="FAD-dependent oxidoreductase 2 FAD-binding" evidence="13">
    <location>
        <begin position="6"/>
        <end position="392"/>
    </location>
</feature>
<keyword evidence="16" id="KW-1185">Reference proteome</keyword>
<dbReference type="AlphaFoldDB" id="A0A3G9IRZ7"/>
<dbReference type="GO" id="GO:0008177">
    <property type="term" value="F:succinate dehydrogenase (quinone) activity"/>
    <property type="evidence" value="ECO:0007669"/>
    <property type="project" value="UniProtKB-EC"/>
</dbReference>
<dbReference type="PROSITE" id="PS00504">
    <property type="entry name" value="FRD_SDH_FAD_BINDING"/>
    <property type="match status" value="1"/>
</dbReference>
<evidence type="ECO:0000256" key="10">
    <source>
        <dbReference type="ARBA" id="ARBA00023002"/>
    </source>
</evidence>
<comment type="similarity">
    <text evidence="3">Belongs to the FAD-dependent oxidoreductase 2 family. FRD/SDH subfamily.</text>
</comment>
<evidence type="ECO:0000259" key="13">
    <source>
        <dbReference type="Pfam" id="PF00890"/>
    </source>
</evidence>
<dbReference type="OrthoDB" id="9806724at2"/>
<dbReference type="InterPro" id="IPR003953">
    <property type="entry name" value="FAD-dep_OxRdtase_2_FAD-bd"/>
</dbReference>
<comment type="subcellular location">
    <subcellularLocation>
        <location evidence="2">Cell membrane</location>
        <topology evidence="2">Peripheral membrane protein</topology>
        <orientation evidence="2">Cytoplasmic side</orientation>
    </subcellularLocation>
</comment>
<dbReference type="NCBIfam" id="TIGR01811">
    <property type="entry name" value="sdhA_Bsu"/>
    <property type="match status" value="1"/>
</dbReference>
<dbReference type="NCBIfam" id="NF006392">
    <property type="entry name" value="PRK08641.1"/>
    <property type="match status" value="1"/>
</dbReference>
<feature type="domain" description="Fumarate reductase/succinate dehydrogenase flavoprotein-like C-terminal" evidence="14">
    <location>
        <begin position="452"/>
        <end position="577"/>
    </location>
</feature>
<dbReference type="PRINTS" id="PR00411">
    <property type="entry name" value="PNDRDTASEI"/>
</dbReference>
<dbReference type="InterPro" id="IPR037099">
    <property type="entry name" value="Fum_R/Succ_DH_flav-like_C_sf"/>
</dbReference>
<dbReference type="RefSeq" id="WP_125658437.1">
    <property type="nucleotide sequence ID" value="NZ_AP019308.1"/>
</dbReference>
<dbReference type="Gene3D" id="3.90.700.10">
    <property type="entry name" value="Succinate dehydrogenase/fumarate reductase flavoprotein, catalytic domain"/>
    <property type="match status" value="1"/>
</dbReference>
<accession>A0A3G9IRZ7</accession>
<comment type="cofactor">
    <cofactor evidence="1">
        <name>FAD</name>
        <dbReference type="ChEBI" id="CHEBI:57692"/>
    </cofactor>
</comment>
<keyword evidence="8" id="KW-0274">FAD</keyword>
<dbReference type="InterPro" id="IPR036188">
    <property type="entry name" value="FAD/NAD-bd_sf"/>
</dbReference>
<evidence type="ECO:0000256" key="4">
    <source>
        <dbReference type="ARBA" id="ARBA00012792"/>
    </source>
</evidence>